<dbReference type="EMBL" id="JAJUBB010000002">
    <property type="protein sequence ID" value="MDD1780398.1"/>
    <property type="molecule type" value="Genomic_DNA"/>
</dbReference>
<dbReference type="CDD" id="cd06173">
    <property type="entry name" value="MFS_MefA_like"/>
    <property type="match status" value="1"/>
</dbReference>
<name>A0ABT5QHE9_9GAMM</name>
<feature type="transmembrane region" description="Helical" evidence="6">
    <location>
        <begin position="98"/>
        <end position="120"/>
    </location>
</feature>
<keyword evidence="4 6" id="KW-1133">Transmembrane helix</keyword>
<evidence type="ECO:0000259" key="7">
    <source>
        <dbReference type="PROSITE" id="PS50850"/>
    </source>
</evidence>
<evidence type="ECO:0000256" key="1">
    <source>
        <dbReference type="ARBA" id="ARBA00004651"/>
    </source>
</evidence>
<keyword evidence="2" id="KW-1003">Cell membrane</keyword>
<protein>
    <submittedName>
        <fullName evidence="8">MFS transporter</fullName>
    </submittedName>
</protein>
<dbReference type="InterPro" id="IPR036259">
    <property type="entry name" value="MFS_trans_sf"/>
</dbReference>
<feature type="domain" description="Major facilitator superfamily (MFS) profile" evidence="7">
    <location>
        <begin position="1"/>
        <end position="186"/>
    </location>
</feature>
<evidence type="ECO:0000256" key="5">
    <source>
        <dbReference type="ARBA" id="ARBA00023136"/>
    </source>
</evidence>
<feature type="transmembrane region" description="Helical" evidence="6">
    <location>
        <begin position="162"/>
        <end position="181"/>
    </location>
</feature>
<evidence type="ECO:0000256" key="2">
    <source>
        <dbReference type="ARBA" id="ARBA00022475"/>
    </source>
</evidence>
<dbReference type="RefSeq" id="WP_274140453.1">
    <property type="nucleotide sequence ID" value="NZ_JAJUBB010000002.1"/>
</dbReference>
<organism evidence="8 9">
    <name type="scientific">Enterovibrio qingdaonensis</name>
    <dbReference type="NCBI Taxonomy" id="2899818"/>
    <lineage>
        <taxon>Bacteria</taxon>
        <taxon>Pseudomonadati</taxon>
        <taxon>Pseudomonadota</taxon>
        <taxon>Gammaproteobacteria</taxon>
        <taxon>Vibrionales</taxon>
        <taxon>Vibrionaceae</taxon>
        <taxon>Enterovibrio</taxon>
    </lineage>
</organism>
<dbReference type="Pfam" id="PF07690">
    <property type="entry name" value="MFS_1"/>
    <property type="match status" value="1"/>
</dbReference>
<keyword evidence="9" id="KW-1185">Reference proteome</keyword>
<keyword evidence="5 6" id="KW-0472">Membrane</keyword>
<dbReference type="PANTHER" id="PTHR23513">
    <property type="entry name" value="INTEGRAL MEMBRANE EFFLUX PROTEIN-RELATED"/>
    <property type="match status" value="1"/>
</dbReference>
<comment type="caution">
    <text evidence="8">The sequence shown here is derived from an EMBL/GenBank/DDBJ whole genome shotgun (WGS) entry which is preliminary data.</text>
</comment>
<dbReference type="SUPFAM" id="SSF103473">
    <property type="entry name" value="MFS general substrate transporter"/>
    <property type="match status" value="1"/>
</dbReference>
<feature type="transmembrane region" description="Helical" evidence="6">
    <location>
        <begin position="7"/>
        <end position="31"/>
    </location>
</feature>
<dbReference type="PROSITE" id="PS50850">
    <property type="entry name" value="MFS"/>
    <property type="match status" value="1"/>
</dbReference>
<proteinExistence type="predicted"/>
<feature type="transmembrane region" description="Helical" evidence="6">
    <location>
        <begin position="216"/>
        <end position="243"/>
    </location>
</feature>
<dbReference type="Gene3D" id="1.20.1250.20">
    <property type="entry name" value="MFS general substrate transporter like domains"/>
    <property type="match status" value="1"/>
</dbReference>
<comment type="subcellular location">
    <subcellularLocation>
        <location evidence="1">Cell membrane</location>
        <topology evidence="1">Multi-pass membrane protein</topology>
    </subcellularLocation>
</comment>
<evidence type="ECO:0000313" key="9">
    <source>
        <dbReference type="Proteomes" id="UP001149821"/>
    </source>
</evidence>
<feature type="transmembrane region" description="Helical" evidence="6">
    <location>
        <begin position="249"/>
        <end position="269"/>
    </location>
</feature>
<feature type="transmembrane region" description="Helical" evidence="6">
    <location>
        <begin position="347"/>
        <end position="369"/>
    </location>
</feature>
<feature type="transmembrane region" description="Helical" evidence="6">
    <location>
        <begin position="281"/>
        <end position="300"/>
    </location>
</feature>
<evidence type="ECO:0000313" key="8">
    <source>
        <dbReference type="EMBL" id="MDD1780398.1"/>
    </source>
</evidence>
<feature type="transmembrane region" description="Helical" evidence="6">
    <location>
        <begin position="37"/>
        <end position="58"/>
    </location>
</feature>
<dbReference type="InterPro" id="IPR011701">
    <property type="entry name" value="MFS"/>
</dbReference>
<accession>A0ABT5QHE9</accession>
<gene>
    <name evidence="8" type="ORF">LRP49_04205</name>
</gene>
<evidence type="ECO:0000256" key="3">
    <source>
        <dbReference type="ARBA" id="ARBA00022692"/>
    </source>
</evidence>
<sequence length="419" mass="45543">MLSNRFIVAGGLFSSQFATGSLSFAISLYLLDATQSALLFSMAVGASFVPSVVISLLSGVWVDKWNKKRVVCLCDFCTGLIALAFVLTVNYADNLNTLLFYIVCVASVQALLTLAFNSALPELFPADALPSANGLVQSVSAVTRIVAPISGALLYANISLNLIFIISGAIYFVSAVAQLNLRFTEKESEKSTINKDYISAQREAFDYVKQQPSIRFFLVFEILLNGLYLPLVLVAMPFIIYQILGVSPVQLSLVEAAMAVGTIIGALIASKKAVQKTAIRYFCLLLIPQALLILVWLFPFPQQANAMLITSFFAATFVVLACLNTVQNIPVLSQFQRTVPQHMLGRLFGLFFALLNLAVPAGIWLVGSLLTAGNWHQVIVFSAALMVLLGIFGNRNKGFHAFVNDESPATKEYATTPEH</sequence>
<evidence type="ECO:0000256" key="6">
    <source>
        <dbReference type="SAM" id="Phobius"/>
    </source>
</evidence>
<keyword evidence="3 6" id="KW-0812">Transmembrane</keyword>
<evidence type="ECO:0000256" key="4">
    <source>
        <dbReference type="ARBA" id="ARBA00022989"/>
    </source>
</evidence>
<reference evidence="8" key="1">
    <citation type="submission" date="2021-12" db="EMBL/GenBank/DDBJ databases">
        <title>Enterovibrio ZSDZ35 sp. nov. and Enterovibrio ZSDZ42 sp. nov., isolated from coastal seawater in Qingdao.</title>
        <authorList>
            <person name="Zhang P."/>
        </authorList>
    </citation>
    <scope>NUCLEOTIDE SEQUENCE</scope>
    <source>
        <strain evidence="8">ZSDZ35</strain>
    </source>
</reference>
<feature type="transmembrane region" description="Helical" evidence="6">
    <location>
        <begin position="306"/>
        <end position="326"/>
    </location>
</feature>
<dbReference type="PANTHER" id="PTHR23513:SF6">
    <property type="entry name" value="MAJOR FACILITATOR SUPERFAMILY ASSOCIATED DOMAIN-CONTAINING PROTEIN"/>
    <property type="match status" value="1"/>
</dbReference>
<dbReference type="InterPro" id="IPR020846">
    <property type="entry name" value="MFS_dom"/>
</dbReference>
<feature type="transmembrane region" description="Helical" evidence="6">
    <location>
        <begin position="375"/>
        <end position="392"/>
    </location>
</feature>
<dbReference type="Proteomes" id="UP001149821">
    <property type="component" value="Unassembled WGS sequence"/>
</dbReference>